<proteinExistence type="predicted"/>
<dbReference type="AlphaFoldDB" id="A0A8X7UNP8"/>
<organism evidence="2 3">
    <name type="scientific">Brassica carinata</name>
    <name type="common">Ethiopian mustard</name>
    <name type="synonym">Abyssinian cabbage</name>
    <dbReference type="NCBI Taxonomy" id="52824"/>
    <lineage>
        <taxon>Eukaryota</taxon>
        <taxon>Viridiplantae</taxon>
        <taxon>Streptophyta</taxon>
        <taxon>Embryophyta</taxon>
        <taxon>Tracheophyta</taxon>
        <taxon>Spermatophyta</taxon>
        <taxon>Magnoliopsida</taxon>
        <taxon>eudicotyledons</taxon>
        <taxon>Gunneridae</taxon>
        <taxon>Pentapetalae</taxon>
        <taxon>rosids</taxon>
        <taxon>malvids</taxon>
        <taxon>Brassicales</taxon>
        <taxon>Brassicaceae</taxon>
        <taxon>Brassiceae</taxon>
        <taxon>Brassica</taxon>
    </lineage>
</organism>
<evidence type="ECO:0000313" key="2">
    <source>
        <dbReference type="EMBL" id="KAG2285224.1"/>
    </source>
</evidence>
<sequence length="64" mass="7617">MPTWFSPSRRHPTETVVPGGTGGRSFEAQYRGRNTRMEQLGTERYQMMTCWRKDPTLEIYKEFE</sequence>
<comment type="caution">
    <text evidence="2">The sequence shown here is derived from an EMBL/GenBank/DDBJ whole genome shotgun (WGS) entry which is preliminary data.</text>
</comment>
<protein>
    <submittedName>
        <fullName evidence="2">Uncharacterized protein</fullName>
    </submittedName>
</protein>
<dbReference type="EMBL" id="JAAMPC010000010">
    <property type="protein sequence ID" value="KAG2285224.1"/>
    <property type="molecule type" value="Genomic_DNA"/>
</dbReference>
<dbReference type="Proteomes" id="UP000886595">
    <property type="component" value="Unassembled WGS sequence"/>
</dbReference>
<gene>
    <name evidence="2" type="ORF">Bca52824_044828</name>
</gene>
<evidence type="ECO:0000313" key="3">
    <source>
        <dbReference type="Proteomes" id="UP000886595"/>
    </source>
</evidence>
<accession>A0A8X7UNP8</accession>
<feature type="region of interest" description="Disordered" evidence="1">
    <location>
        <begin position="1"/>
        <end position="27"/>
    </location>
</feature>
<reference evidence="2 3" key="1">
    <citation type="submission" date="2020-02" db="EMBL/GenBank/DDBJ databases">
        <authorList>
            <person name="Ma Q."/>
            <person name="Huang Y."/>
            <person name="Song X."/>
            <person name="Pei D."/>
        </authorList>
    </citation>
    <scope>NUCLEOTIDE SEQUENCE [LARGE SCALE GENOMIC DNA]</scope>
    <source>
        <strain evidence="2">Sxm20200214</strain>
        <tissue evidence="2">Leaf</tissue>
    </source>
</reference>
<name>A0A8X7UNP8_BRACI</name>
<evidence type="ECO:0000256" key="1">
    <source>
        <dbReference type="SAM" id="MobiDB-lite"/>
    </source>
</evidence>
<keyword evidence="3" id="KW-1185">Reference proteome</keyword>